<proteinExistence type="predicted"/>
<dbReference type="FunFam" id="2.60.40.10:FF:000552">
    <property type="entry name" value="Related to glucoamylase"/>
    <property type="match status" value="1"/>
</dbReference>
<dbReference type="SMART" id="SM01065">
    <property type="entry name" value="CBM_2"/>
    <property type="match status" value="1"/>
</dbReference>
<dbReference type="InterPro" id="IPR002044">
    <property type="entry name" value="CBM20"/>
</dbReference>
<sequence length="284" mass="31091">MQSFVACGARVPQLSFLACSSGKYGANKSFKDGKVIWNSAEGLSPRLRSLPARVTVNSRQSRKSLVSTRDETSTEDVLERNIPDELESLNFEQGLPLVKVKFVLQKKCKFGQQFSVVGDDPQFGTWEPKAAIPLEWSEGDVWTTEVDVPVGKQIEYKFILKGKLGEISWQPGQNQVFETSESVPSMVVSSPWEKEEEVTCEDEKKVNEILDSKLEGGISVNATSGQGAVTIETVDTSSDTMNGAFGVSVKIPEDKTSEEPSTIGYSGMPYVDGPSKGNHEERPA</sequence>
<dbReference type="SUPFAM" id="SSF49452">
    <property type="entry name" value="Starch-binding domain-like"/>
    <property type="match status" value="1"/>
</dbReference>
<name>A0A0D6QWY9_ARACU</name>
<dbReference type="EMBL" id="GCKF01041645">
    <property type="protein sequence ID" value="JAG95059.1"/>
    <property type="molecule type" value="Transcribed_RNA"/>
</dbReference>
<organism evidence="3">
    <name type="scientific">Araucaria cunninghamii</name>
    <name type="common">Hoop pine</name>
    <name type="synonym">Moreton Bay pine</name>
    <dbReference type="NCBI Taxonomy" id="56994"/>
    <lineage>
        <taxon>Eukaryota</taxon>
        <taxon>Viridiplantae</taxon>
        <taxon>Streptophyta</taxon>
        <taxon>Embryophyta</taxon>
        <taxon>Tracheophyta</taxon>
        <taxon>Spermatophyta</taxon>
        <taxon>Pinopsida</taxon>
        <taxon>Pinidae</taxon>
        <taxon>Conifers II</taxon>
        <taxon>Araucariales</taxon>
        <taxon>Araucariaceae</taxon>
        <taxon>Araucaria</taxon>
    </lineage>
</organism>
<feature type="region of interest" description="Disordered" evidence="1">
    <location>
        <begin position="253"/>
        <end position="284"/>
    </location>
</feature>
<evidence type="ECO:0000313" key="3">
    <source>
        <dbReference type="EMBL" id="JAG95059.1"/>
    </source>
</evidence>
<feature type="domain" description="CBM20" evidence="2">
    <location>
        <begin position="92"/>
        <end position="194"/>
    </location>
</feature>
<dbReference type="GO" id="GO:0016020">
    <property type="term" value="C:membrane"/>
    <property type="evidence" value="ECO:0007669"/>
    <property type="project" value="TreeGrafter"/>
</dbReference>
<reference evidence="3" key="1">
    <citation type="submission" date="2015-03" db="EMBL/GenBank/DDBJ databases">
        <title>A transcriptome of Araucaria cunninghamii, an australian fine timber species.</title>
        <authorList>
            <person name="Jing Yi C.J.Y."/>
            <person name="Yin San L.Y.S."/>
            <person name="Abdul Karim S.S."/>
            <person name="Wan Azmi N.N."/>
            <person name="Hercus R.R."/>
            <person name="Croft L.L."/>
        </authorList>
    </citation>
    <scope>NUCLEOTIDE SEQUENCE</scope>
    <source>
        <strain evidence="3">MI0301</strain>
        <tissue evidence="3">Leaf</tissue>
    </source>
</reference>
<evidence type="ECO:0000256" key="1">
    <source>
        <dbReference type="SAM" id="MobiDB-lite"/>
    </source>
</evidence>
<dbReference type="GO" id="GO:2001070">
    <property type="term" value="F:starch binding"/>
    <property type="evidence" value="ECO:0007669"/>
    <property type="project" value="InterPro"/>
</dbReference>
<accession>A0A0D6QWY9</accession>
<dbReference type="InterPro" id="IPR013783">
    <property type="entry name" value="Ig-like_fold"/>
</dbReference>
<dbReference type="AlphaFoldDB" id="A0A0D6QWY9"/>
<evidence type="ECO:0000259" key="2">
    <source>
        <dbReference type="PROSITE" id="PS51166"/>
    </source>
</evidence>
<dbReference type="PANTHER" id="PTHR15048:SF0">
    <property type="entry name" value="STARCH-BINDING DOMAIN-CONTAINING PROTEIN 1"/>
    <property type="match status" value="1"/>
</dbReference>
<dbReference type="InterPro" id="IPR013784">
    <property type="entry name" value="Carb-bd-like_fold"/>
</dbReference>
<dbReference type="Pfam" id="PF00686">
    <property type="entry name" value="CBM_20"/>
    <property type="match status" value="1"/>
</dbReference>
<dbReference type="PANTHER" id="PTHR15048">
    <property type="entry name" value="STARCH-BINDING DOMAIN-CONTAINING PROTEIN 1"/>
    <property type="match status" value="1"/>
</dbReference>
<protein>
    <recommendedName>
        <fullName evidence="2">CBM20 domain-containing protein</fullName>
    </recommendedName>
</protein>
<dbReference type="EMBL" id="GCKF01041644">
    <property type="protein sequence ID" value="JAG95060.1"/>
    <property type="molecule type" value="Transcribed_RNA"/>
</dbReference>
<dbReference type="CDD" id="cd05467">
    <property type="entry name" value="CBM20"/>
    <property type="match status" value="1"/>
</dbReference>
<dbReference type="Gene3D" id="2.60.40.10">
    <property type="entry name" value="Immunoglobulins"/>
    <property type="match status" value="1"/>
</dbReference>
<dbReference type="PROSITE" id="PS51166">
    <property type="entry name" value="CBM20"/>
    <property type="match status" value="1"/>
</dbReference>